<keyword evidence="1" id="KW-1133">Transmembrane helix</keyword>
<comment type="caution">
    <text evidence="2">The sequence shown here is derived from an EMBL/GenBank/DDBJ whole genome shotgun (WGS) entry which is preliminary data.</text>
</comment>
<sequence>MRFFLFKLPKYKRFHFVTRYYDPEKEERAQRYERILRAAAPNTSPEQVKESIRAFYRRRQTSSPSPVKTRGLYISAIAISTLGFLYVGLWAYLFAALVITADWWRRRSSNA</sequence>
<reference evidence="2 3" key="1">
    <citation type="submission" date="2020-03" db="EMBL/GenBank/DDBJ databases">
        <title>Genomic Encyclopedia of Type Strains, Phase IV (KMG-IV): sequencing the most valuable type-strain genomes for metagenomic binning, comparative biology and taxonomic classification.</title>
        <authorList>
            <person name="Goeker M."/>
        </authorList>
    </citation>
    <scope>NUCLEOTIDE SEQUENCE [LARGE SCALE GENOMIC DNA]</scope>
    <source>
        <strain evidence="2 3">DSM 5718</strain>
    </source>
</reference>
<feature type="transmembrane region" description="Helical" evidence="1">
    <location>
        <begin position="72"/>
        <end position="99"/>
    </location>
</feature>
<evidence type="ECO:0000313" key="2">
    <source>
        <dbReference type="EMBL" id="NIK74043.1"/>
    </source>
</evidence>
<keyword evidence="1" id="KW-0812">Transmembrane</keyword>
<dbReference type="Proteomes" id="UP000537126">
    <property type="component" value="Unassembled WGS sequence"/>
</dbReference>
<dbReference type="AlphaFoldDB" id="A0A846MR56"/>
<evidence type="ECO:0000313" key="3">
    <source>
        <dbReference type="Proteomes" id="UP000537126"/>
    </source>
</evidence>
<protein>
    <submittedName>
        <fullName evidence="2">Uncharacterized protein</fullName>
    </submittedName>
</protein>
<evidence type="ECO:0000256" key="1">
    <source>
        <dbReference type="SAM" id="Phobius"/>
    </source>
</evidence>
<dbReference type="EMBL" id="JAASRN010000002">
    <property type="protein sequence ID" value="NIK74043.1"/>
    <property type="molecule type" value="Genomic_DNA"/>
</dbReference>
<keyword evidence="3" id="KW-1185">Reference proteome</keyword>
<keyword evidence="1" id="KW-0472">Membrane</keyword>
<accession>A0A846MR56</accession>
<dbReference type="RefSeq" id="WP_166919347.1">
    <property type="nucleotide sequence ID" value="NZ_JAASRN010000002.1"/>
</dbReference>
<name>A0A846MR56_9BACT</name>
<organism evidence="2 3">
    <name type="scientific">Thermonema lapsum</name>
    <dbReference type="NCBI Taxonomy" id="28195"/>
    <lineage>
        <taxon>Bacteria</taxon>
        <taxon>Pseudomonadati</taxon>
        <taxon>Bacteroidota</taxon>
        <taxon>Cytophagia</taxon>
        <taxon>Cytophagales</taxon>
        <taxon>Thermonemataceae</taxon>
        <taxon>Thermonema</taxon>
    </lineage>
</organism>
<proteinExistence type="predicted"/>
<gene>
    <name evidence="2" type="ORF">FHS56_001556</name>
</gene>